<evidence type="ECO:0000256" key="4">
    <source>
        <dbReference type="ARBA" id="ARBA00022989"/>
    </source>
</evidence>
<dbReference type="RefSeq" id="WP_377914903.1">
    <property type="nucleotide sequence ID" value="NZ_JBHRZT010000043.1"/>
</dbReference>
<feature type="transmembrane region" description="Helical" evidence="6">
    <location>
        <begin position="139"/>
        <end position="160"/>
    </location>
</feature>
<gene>
    <name evidence="7" type="ORF">ACFOU2_10600</name>
</gene>
<dbReference type="PANTHER" id="PTHR33545:SF5">
    <property type="entry name" value="UPF0750 MEMBRANE PROTEIN YITT"/>
    <property type="match status" value="1"/>
</dbReference>
<comment type="caution">
    <text evidence="7">The sequence shown here is derived from an EMBL/GenBank/DDBJ whole genome shotgun (WGS) entry which is preliminary data.</text>
</comment>
<protein>
    <submittedName>
        <fullName evidence="7">YitT family protein</fullName>
    </submittedName>
</protein>
<evidence type="ECO:0000256" key="5">
    <source>
        <dbReference type="ARBA" id="ARBA00023136"/>
    </source>
</evidence>
<keyword evidence="2" id="KW-1003">Cell membrane</keyword>
<comment type="subcellular location">
    <subcellularLocation>
        <location evidence="1">Cell membrane</location>
        <topology evidence="1">Multi-pass membrane protein</topology>
    </subcellularLocation>
</comment>
<dbReference type="EMBL" id="JBHRZT010000043">
    <property type="protein sequence ID" value="MFC3883928.1"/>
    <property type="molecule type" value="Genomic_DNA"/>
</dbReference>
<keyword evidence="4 6" id="KW-1133">Transmembrane helix</keyword>
<accession>A0ABV8B103</accession>
<organism evidence="7 8">
    <name type="scientific">Bacillus songklensis</name>
    <dbReference type="NCBI Taxonomy" id="1069116"/>
    <lineage>
        <taxon>Bacteria</taxon>
        <taxon>Bacillati</taxon>
        <taxon>Bacillota</taxon>
        <taxon>Bacilli</taxon>
        <taxon>Bacillales</taxon>
        <taxon>Bacillaceae</taxon>
        <taxon>Bacillus</taxon>
    </lineage>
</organism>
<dbReference type="InterPro" id="IPR051461">
    <property type="entry name" value="UPF0750_membrane"/>
</dbReference>
<evidence type="ECO:0000313" key="7">
    <source>
        <dbReference type="EMBL" id="MFC3883928.1"/>
    </source>
</evidence>
<evidence type="ECO:0000256" key="2">
    <source>
        <dbReference type="ARBA" id="ARBA00022475"/>
    </source>
</evidence>
<evidence type="ECO:0000256" key="1">
    <source>
        <dbReference type="ARBA" id="ARBA00004651"/>
    </source>
</evidence>
<sequence length="190" mass="20638">MLQKTLAAFLGSFLLGIGISGFLAPYHLLDGGVIGIAPILHYYFSFPTGLCMIVLSTPLYLYAWKYERNYFYNSLNGLLLSSLLIDWLSPLRHHFDLPIFLSAILGGTLVGIGIGLMLRYETSTGGTDLVAQILAKWTSWNVGILIFVIDSIVVLSGIGTIGLTSFMFSLVVISVVGVTTSLMVIVPSVR</sequence>
<name>A0ABV8B103_9BACI</name>
<proteinExistence type="predicted"/>
<evidence type="ECO:0000256" key="3">
    <source>
        <dbReference type="ARBA" id="ARBA00022692"/>
    </source>
</evidence>
<keyword evidence="8" id="KW-1185">Reference proteome</keyword>
<evidence type="ECO:0000313" key="8">
    <source>
        <dbReference type="Proteomes" id="UP001595752"/>
    </source>
</evidence>
<feature type="transmembrane region" description="Helical" evidence="6">
    <location>
        <begin position="70"/>
        <end position="87"/>
    </location>
</feature>
<keyword evidence="5 6" id="KW-0472">Membrane</keyword>
<dbReference type="Pfam" id="PF02588">
    <property type="entry name" value="YitT_membrane"/>
    <property type="match status" value="1"/>
</dbReference>
<feature type="transmembrane region" description="Helical" evidence="6">
    <location>
        <begin position="99"/>
        <end position="118"/>
    </location>
</feature>
<dbReference type="InterPro" id="IPR003740">
    <property type="entry name" value="YitT"/>
</dbReference>
<feature type="transmembrane region" description="Helical" evidence="6">
    <location>
        <begin position="7"/>
        <end position="28"/>
    </location>
</feature>
<evidence type="ECO:0000256" key="6">
    <source>
        <dbReference type="SAM" id="Phobius"/>
    </source>
</evidence>
<feature type="transmembrane region" description="Helical" evidence="6">
    <location>
        <begin position="166"/>
        <end position="186"/>
    </location>
</feature>
<keyword evidence="3 6" id="KW-0812">Transmembrane</keyword>
<dbReference type="Proteomes" id="UP001595752">
    <property type="component" value="Unassembled WGS sequence"/>
</dbReference>
<dbReference type="PANTHER" id="PTHR33545">
    <property type="entry name" value="UPF0750 MEMBRANE PROTEIN YITT-RELATED"/>
    <property type="match status" value="1"/>
</dbReference>
<reference evidence="8" key="1">
    <citation type="journal article" date="2019" name="Int. J. Syst. Evol. Microbiol.">
        <title>The Global Catalogue of Microorganisms (GCM) 10K type strain sequencing project: providing services to taxonomists for standard genome sequencing and annotation.</title>
        <authorList>
            <consortium name="The Broad Institute Genomics Platform"/>
            <consortium name="The Broad Institute Genome Sequencing Center for Infectious Disease"/>
            <person name="Wu L."/>
            <person name="Ma J."/>
        </authorList>
    </citation>
    <scope>NUCLEOTIDE SEQUENCE [LARGE SCALE GENOMIC DNA]</scope>
    <source>
        <strain evidence="8">CCUG 61889</strain>
    </source>
</reference>
<feature type="transmembrane region" description="Helical" evidence="6">
    <location>
        <begin position="40"/>
        <end position="63"/>
    </location>
</feature>